<dbReference type="InterPro" id="IPR009875">
    <property type="entry name" value="PilZ_domain"/>
</dbReference>
<sequence length="202" mass="22202">MGIFDAFTALFSKSGKGPKKKKKAGGKKGASKKKASTAHSDSETTIKLAAKAKGRKKSQEIHADPIDEAALGFSISLKGENEQAKKRSAIRITVKGLAVRIPRLKKIFKASDISATGLGFFFEKPRIKAGVELKMDIILDKKIVAKNVICKVRRHEKGQVGCRFVDLDRAQDDAVNKVVLLGQKQMAERKKAKKDREFKIPT</sequence>
<name>A0ABM8ANK7_9BACT</name>
<feature type="compositionally biased region" description="Basic residues" evidence="1">
    <location>
        <begin position="16"/>
        <end position="36"/>
    </location>
</feature>
<organism evidence="3 4">
    <name type="scientific">Pseudodesulfovibrio portus</name>
    <dbReference type="NCBI Taxonomy" id="231439"/>
    <lineage>
        <taxon>Bacteria</taxon>
        <taxon>Pseudomonadati</taxon>
        <taxon>Thermodesulfobacteriota</taxon>
        <taxon>Desulfovibrionia</taxon>
        <taxon>Desulfovibrionales</taxon>
        <taxon>Desulfovibrionaceae</taxon>
    </lineage>
</organism>
<dbReference type="EMBL" id="AP026708">
    <property type="protein sequence ID" value="BDQ32958.1"/>
    <property type="molecule type" value="Genomic_DNA"/>
</dbReference>
<feature type="region of interest" description="Disordered" evidence="1">
    <location>
        <begin position="13"/>
        <end position="46"/>
    </location>
</feature>
<evidence type="ECO:0000313" key="3">
    <source>
        <dbReference type="EMBL" id="BDQ32958.1"/>
    </source>
</evidence>
<evidence type="ECO:0000313" key="4">
    <source>
        <dbReference type="Proteomes" id="UP001061361"/>
    </source>
</evidence>
<accession>A0ABM8ANK7</accession>
<dbReference type="RefSeq" id="WP_264983015.1">
    <property type="nucleotide sequence ID" value="NZ_AP026708.1"/>
</dbReference>
<dbReference type="Proteomes" id="UP001061361">
    <property type="component" value="Chromosome"/>
</dbReference>
<feature type="domain" description="PilZ" evidence="2">
    <location>
        <begin position="99"/>
        <end position="175"/>
    </location>
</feature>
<reference evidence="3" key="1">
    <citation type="submission" date="2022-08" db="EMBL/GenBank/DDBJ databases">
        <title>Genome Sequence of the sulphate-reducing bacterium, Pseudodesulfovibrio portus JCM14722.</title>
        <authorList>
            <person name="Kondo R."/>
            <person name="Kataoka T."/>
        </authorList>
    </citation>
    <scope>NUCLEOTIDE SEQUENCE</scope>
    <source>
        <strain evidence="3">JCM 14722</strain>
    </source>
</reference>
<evidence type="ECO:0000256" key="1">
    <source>
        <dbReference type="SAM" id="MobiDB-lite"/>
    </source>
</evidence>
<dbReference type="Gene3D" id="2.40.10.220">
    <property type="entry name" value="predicted glycosyltransferase like domains"/>
    <property type="match status" value="1"/>
</dbReference>
<keyword evidence="4" id="KW-1185">Reference proteome</keyword>
<dbReference type="Pfam" id="PF07238">
    <property type="entry name" value="PilZ"/>
    <property type="match status" value="1"/>
</dbReference>
<gene>
    <name evidence="3" type="ORF">JCM14722_05000</name>
</gene>
<protein>
    <recommendedName>
        <fullName evidence="2">PilZ domain-containing protein</fullName>
    </recommendedName>
</protein>
<proteinExistence type="predicted"/>
<evidence type="ECO:0000259" key="2">
    <source>
        <dbReference type="Pfam" id="PF07238"/>
    </source>
</evidence>